<dbReference type="InterPro" id="IPR039673">
    <property type="entry name" value="SATB1/SATB2"/>
</dbReference>
<gene>
    <name evidence="12" type="ORF">WN51_03089</name>
</gene>
<dbReference type="PROSITE" id="PS50071">
    <property type="entry name" value="HOMEOBOX_2"/>
    <property type="match status" value="1"/>
</dbReference>
<evidence type="ECO:0000256" key="3">
    <source>
        <dbReference type="ARBA" id="ARBA00022843"/>
    </source>
</evidence>
<evidence type="ECO:0000313" key="12">
    <source>
        <dbReference type="EMBL" id="KOX72496.1"/>
    </source>
</evidence>
<feature type="region of interest" description="Disordered" evidence="9">
    <location>
        <begin position="430"/>
        <end position="530"/>
    </location>
</feature>
<evidence type="ECO:0000256" key="7">
    <source>
        <dbReference type="PROSITE-ProRule" id="PRU00108"/>
    </source>
</evidence>
<keyword evidence="2" id="KW-0677">Repeat</keyword>
<dbReference type="SUPFAM" id="SSF46689">
    <property type="entry name" value="Homeodomain-like"/>
    <property type="match status" value="1"/>
</dbReference>
<dbReference type="GO" id="GO:0000981">
    <property type="term" value="F:DNA-binding transcription factor activity, RNA polymerase II-specific"/>
    <property type="evidence" value="ECO:0007669"/>
    <property type="project" value="TreeGrafter"/>
</dbReference>
<dbReference type="InterPro" id="IPR001356">
    <property type="entry name" value="HD"/>
</dbReference>
<feature type="region of interest" description="Disordered" evidence="9">
    <location>
        <begin position="250"/>
        <end position="273"/>
    </location>
</feature>
<dbReference type="Gene3D" id="3.10.20.710">
    <property type="entry name" value="SATB, ubiquitin-like oligomerisation domain"/>
    <property type="match status" value="1"/>
</dbReference>
<feature type="compositionally biased region" description="Polar residues" evidence="9">
    <location>
        <begin position="346"/>
        <end position="356"/>
    </location>
</feature>
<feature type="compositionally biased region" description="Gly residues" evidence="9">
    <location>
        <begin position="361"/>
        <end position="370"/>
    </location>
</feature>
<dbReference type="SMART" id="SM00389">
    <property type="entry name" value="HOX"/>
    <property type="match status" value="2"/>
</dbReference>
<dbReference type="Pfam" id="PF16534">
    <property type="entry name" value="ULD"/>
    <property type="match status" value="1"/>
</dbReference>
<evidence type="ECO:0000259" key="11">
    <source>
        <dbReference type="PROSITE" id="PS51982"/>
    </source>
</evidence>
<organism evidence="12 13">
    <name type="scientific">Melipona quadrifasciata</name>
    <dbReference type="NCBI Taxonomy" id="166423"/>
    <lineage>
        <taxon>Eukaryota</taxon>
        <taxon>Metazoa</taxon>
        <taxon>Ecdysozoa</taxon>
        <taxon>Arthropoda</taxon>
        <taxon>Hexapoda</taxon>
        <taxon>Insecta</taxon>
        <taxon>Pterygota</taxon>
        <taxon>Neoptera</taxon>
        <taxon>Endopterygota</taxon>
        <taxon>Hymenoptera</taxon>
        <taxon>Apocrita</taxon>
        <taxon>Aculeata</taxon>
        <taxon>Apoidea</taxon>
        <taxon>Anthophila</taxon>
        <taxon>Apidae</taxon>
        <taxon>Melipona</taxon>
    </lineage>
</organism>
<dbReference type="EMBL" id="KQ435819">
    <property type="protein sequence ID" value="KOX72496.1"/>
    <property type="molecule type" value="Genomic_DNA"/>
</dbReference>
<dbReference type="Proteomes" id="UP000053105">
    <property type="component" value="Unassembled WGS sequence"/>
</dbReference>
<evidence type="ECO:0000256" key="5">
    <source>
        <dbReference type="ARBA" id="ARBA00023155"/>
    </source>
</evidence>
<keyword evidence="3" id="KW-0832">Ubl conjugation</keyword>
<feature type="compositionally biased region" description="Pro residues" evidence="9">
    <location>
        <begin position="471"/>
        <end position="481"/>
    </location>
</feature>
<evidence type="ECO:0000256" key="1">
    <source>
        <dbReference type="ARBA" id="ARBA00004123"/>
    </source>
</evidence>
<evidence type="ECO:0000256" key="4">
    <source>
        <dbReference type="ARBA" id="ARBA00023125"/>
    </source>
</evidence>
<evidence type="ECO:0000313" key="13">
    <source>
        <dbReference type="Proteomes" id="UP000053105"/>
    </source>
</evidence>
<dbReference type="Pfam" id="PF00046">
    <property type="entry name" value="Homeodomain"/>
    <property type="match status" value="1"/>
</dbReference>
<dbReference type="FunFam" id="3.10.20.710:FF:000002">
    <property type="entry name" value="Defective proventriculus, isoform A"/>
    <property type="match status" value="1"/>
</dbReference>
<protein>
    <submittedName>
        <fullName evidence="12">DNA-binding protein SATB1</fullName>
    </submittedName>
</protein>
<dbReference type="GO" id="GO:0000978">
    <property type="term" value="F:RNA polymerase II cis-regulatory region sequence-specific DNA binding"/>
    <property type="evidence" value="ECO:0007669"/>
    <property type="project" value="TreeGrafter"/>
</dbReference>
<keyword evidence="4 7" id="KW-0238">DNA-binding</keyword>
<keyword evidence="5 7" id="KW-0371">Homeobox</keyword>
<sequence>MAHENIRTITWDRLWDLSQGYTRIAAIVPSPGSYCLGIDEWICICLARELDFSLSDLQLHESSGPSNSNPEMRKRVPIVGRMYRTGTSLIVQELLKNLPVHCVVETIHNIVETHVSNSRENWRRPQVETDSYVIIPVAMPFQDLVGEALVRLGYSSDLIPSARGSIVIRNWKPLPMEKVADGPLLTVGDILAELTSVATLKIQVYRSRPPPPSPAAEVRNKLLRLLLLHSHALLVSAGCPLDEHVIGLPFTQPNSQPSSKAPSISEEEEGGQMKNRAVMLNKDISELRSFIRIFENLDKEKNSTLMEDCFAYQILGGNDLSEETKRNFESWLQQQQLGLGLNPMVPSSNHHTQSPQPDGAGTIGSAGGTIGPPHPALLQYSHKTRMRTSFDPELELPRLQRWFESRRGRKPLDVNNVVYWFKNARAAQKRAENRGVNGYSPPGLSPRGASIVSEDCTDEEEDSRNQSTSPSPCPPGSPPVGPLSLTTRPEDQQPPPSTPSSVKQEDARVSSGSEDDETRPTGPLPPGFSLVPSSMFGHGIMYMSPYLPPRGPAGCSTSMLDERRKRNRTFIDPVTEVPRLEAWFTHNTHPSHALILKYTEELNRMPYRQKFPRLEPKNVQFWFKNRRAKCKRLKMALFEGESPQSHPYHAD</sequence>
<evidence type="ECO:0000256" key="2">
    <source>
        <dbReference type="ARBA" id="ARBA00022737"/>
    </source>
</evidence>
<comment type="subcellular location">
    <subcellularLocation>
        <location evidence="1 7 8">Nucleus</location>
    </subcellularLocation>
</comment>
<accession>A0A0M8ZY73</accession>
<proteinExistence type="predicted"/>
<dbReference type="CDD" id="cd00086">
    <property type="entry name" value="homeodomain"/>
    <property type="match status" value="2"/>
</dbReference>
<dbReference type="PANTHER" id="PTHR15116">
    <property type="entry name" value="DNA-BINDING PROTEIN SATB FAMILY MEMBER"/>
    <property type="match status" value="1"/>
</dbReference>
<dbReference type="InterPro" id="IPR038224">
    <property type="entry name" value="SATB_ULD_sf"/>
</dbReference>
<feature type="DNA-binding region" description="Homeobox" evidence="7">
    <location>
        <begin position="565"/>
        <end position="634"/>
    </location>
</feature>
<keyword evidence="13" id="KW-1185">Reference proteome</keyword>
<dbReference type="GO" id="GO:0005634">
    <property type="term" value="C:nucleus"/>
    <property type="evidence" value="ECO:0007669"/>
    <property type="project" value="UniProtKB-SubCell"/>
</dbReference>
<feature type="domain" description="Homeobox" evidence="10">
    <location>
        <begin position="563"/>
        <end position="633"/>
    </location>
</feature>
<dbReference type="PROSITE" id="PS51982">
    <property type="entry name" value="CMP"/>
    <property type="match status" value="1"/>
</dbReference>
<dbReference type="STRING" id="166423.A0A0M8ZY73"/>
<dbReference type="PANTHER" id="PTHR15116:SF16">
    <property type="entry name" value="DEFECTIVE PROVENTRICULUS, ISOFORM A"/>
    <property type="match status" value="1"/>
</dbReference>
<evidence type="ECO:0000259" key="10">
    <source>
        <dbReference type="PROSITE" id="PS50071"/>
    </source>
</evidence>
<dbReference type="CDD" id="cd11585">
    <property type="entry name" value="SATB1_N"/>
    <property type="match status" value="1"/>
</dbReference>
<dbReference type="InterPro" id="IPR032392">
    <property type="entry name" value="ULD"/>
</dbReference>
<feature type="compositionally biased region" description="Polar residues" evidence="9">
    <location>
        <begin position="251"/>
        <end position="262"/>
    </location>
</feature>
<keyword evidence="6 7" id="KW-0539">Nucleus</keyword>
<dbReference type="AlphaFoldDB" id="A0A0M8ZY73"/>
<evidence type="ECO:0000256" key="8">
    <source>
        <dbReference type="RuleBase" id="RU000682"/>
    </source>
</evidence>
<dbReference type="InterPro" id="IPR009057">
    <property type="entry name" value="Homeodomain-like_sf"/>
</dbReference>
<evidence type="ECO:0000256" key="9">
    <source>
        <dbReference type="SAM" id="MobiDB-lite"/>
    </source>
</evidence>
<name>A0A0M8ZY73_9HYME</name>
<feature type="domain" description="CMP" evidence="11">
    <location>
        <begin position="95"/>
        <end position="206"/>
    </location>
</feature>
<evidence type="ECO:0000256" key="6">
    <source>
        <dbReference type="ARBA" id="ARBA00023242"/>
    </source>
</evidence>
<feature type="region of interest" description="Disordered" evidence="9">
    <location>
        <begin position="346"/>
        <end position="377"/>
    </location>
</feature>
<reference evidence="12 13" key="1">
    <citation type="submission" date="2015-07" db="EMBL/GenBank/DDBJ databases">
        <title>The genome of Melipona quadrifasciata.</title>
        <authorList>
            <person name="Pan H."/>
            <person name="Kapheim K."/>
        </authorList>
    </citation>
    <scope>NUCLEOTIDE SEQUENCE [LARGE SCALE GENOMIC DNA]</scope>
    <source>
        <strain evidence="12">0111107301</strain>
        <tissue evidence="12">Whole body</tissue>
    </source>
</reference>
<dbReference type="FunFam" id="1.10.10.60:FF:000169">
    <property type="entry name" value="DNA-binding protein SATB1"/>
    <property type="match status" value="1"/>
</dbReference>
<dbReference type="OrthoDB" id="10052721at2759"/>
<dbReference type="Gene3D" id="1.10.10.60">
    <property type="entry name" value="Homeodomain-like"/>
    <property type="match status" value="1"/>
</dbReference>
<dbReference type="GO" id="GO:0006338">
    <property type="term" value="P:chromatin remodeling"/>
    <property type="evidence" value="ECO:0007669"/>
    <property type="project" value="InterPro"/>
</dbReference>